<evidence type="ECO:0000313" key="7">
    <source>
        <dbReference type="EMBL" id="VDN43796.1"/>
    </source>
</evidence>
<dbReference type="PANTHER" id="PTHR10083">
    <property type="entry name" value="KUNITZ-TYPE PROTEASE INHIBITOR-RELATED"/>
    <property type="match status" value="1"/>
</dbReference>
<dbReference type="PROSITE" id="PS50279">
    <property type="entry name" value="BPTI_KUNITZ_2"/>
    <property type="match status" value="1"/>
</dbReference>
<dbReference type="PRINTS" id="PR00759">
    <property type="entry name" value="BASICPTASE"/>
</dbReference>
<evidence type="ECO:0000256" key="5">
    <source>
        <dbReference type="ARBA" id="ARBA00023157"/>
    </source>
</evidence>
<dbReference type="Gene3D" id="4.10.410.10">
    <property type="entry name" value="Pancreatic trypsin inhibitor Kunitz domain"/>
    <property type="match status" value="1"/>
</dbReference>
<evidence type="ECO:0000256" key="4">
    <source>
        <dbReference type="ARBA" id="ARBA00022900"/>
    </source>
</evidence>
<dbReference type="GO" id="GO:0005615">
    <property type="term" value="C:extracellular space"/>
    <property type="evidence" value="ECO:0007669"/>
    <property type="project" value="TreeGrafter"/>
</dbReference>
<keyword evidence="5" id="KW-1015">Disulfide bond</keyword>
<accession>A0A3P7RL43</accession>
<dbReference type="InterPro" id="IPR002223">
    <property type="entry name" value="Kunitz_BPTI"/>
</dbReference>
<dbReference type="CDD" id="cd00109">
    <property type="entry name" value="Kunitz-type"/>
    <property type="match status" value="1"/>
</dbReference>
<feature type="domain" description="BPTI/Kunitz inhibitor" evidence="6">
    <location>
        <begin position="1"/>
        <end position="49"/>
    </location>
</feature>
<dbReference type="InterPro" id="IPR036880">
    <property type="entry name" value="Kunitz_BPTI_sf"/>
</dbReference>
<comment type="subcellular location">
    <subcellularLocation>
        <location evidence="1">Secreted</location>
    </subcellularLocation>
</comment>
<dbReference type="GO" id="GO:0004867">
    <property type="term" value="F:serine-type endopeptidase inhibitor activity"/>
    <property type="evidence" value="ECO:0007669"/>
    <property type="project" value="UniProtKB-KW"/>
</dbReference>
<dbReference type="AlphaFoldDB" id="A0A3P7RL43"/>
<reference evidence="7 8" key="1">
    <citation type="submission" date="2018-11" db="EMBL/GenBank/DDBJ databases">
        <authorList>
            <consortium name="Pathogen Informatics"/>
        </authorList>
    </citation>
    <scope>NUCLEOTIDE SEQUENCE [LARGE SCALE GENOMIC DNA]</scope>
</reference>
<dbReference type="SMART" id="SM00131">
    <property type="entry name" value="KU"/>
    <property type="match status" value="1"/>
</dbReference>
<keyword evidence="2" id="KW-0964">Secreted</keyword>
<dbReference type="OrthoDB" id="5950222at2759"/>
<dbReference type="PROSITE" id="PS00280">
    <property type="entry name" value="BPTI_KUNITZ_1"/>
    <property type="match status" value="1"/>
</dbReference>
<dbReference type="EMBL" id="UYRU01109154">
    <property type="protein sequence ID" value="VDN43796.1"/>
    <property type="molecule type" value="Genomic_DNA"/>
</dbReference>
<organism evidence="7 8">
    <name type="scientific">Dibothriocephalus latus</name>
    <name type="common">Fish tapeworm</name>
    <name type="synonym">Diphyllobothrium latum</name>
    <dbReference type="NCBI Taxonomy" id="60516"/>
    <lineage>
        <taxon>Eukaryota</taxon>
        <taxon>Metazoa</taxon>
        <taxon>Spiralia</taxon>
        <taxon>Lophotrochozoa</taxon>
        <taxon>Platyhelminthes</taxon>
        <taxon>Cestoda</taxon>
        <taxon>Eucestoda</taxon>
        <taxon>Diphyllobothriidea</taxon>
        <taxon>Diphyllobothriidae</taxon>
        <taxon>Dibothriocephalus</taxon>
    </lineage>
</organism>
<keyword evidence="8" id="KW-1185">Reference proteome</keyword>
<dbReference type="SUPFAM" id="SSF57362">
    <property type="entry name" value="BPTI-like"/>
    <property type="match status" value="1"/>
</dbReference>
<keyword evidence="4" id="KW-0722">Serine protease inhibitor</keyword>
<evidence type="ECO:0000256" key="3">
    <source>
        <dbReference type="ARBA" id="ARBA00022690"/>
    </source>
</evidence>
<sequence length="53" mass="5917">MPKESGMCLAYMPRFYFDVSESTCKPFIFGGCGGNANNFKSYLECERACGPFN</sequence>
<evidence type="ECO:0000313" key="8">
    <source>
        <dbReference type="Proteomes" id="UP000281553"/>
    </source>
</evidence>
<evidence type="ECO:0000259" key="6">
    <source>
        <dbReference type="PROSITE" id="PS50279"/>
    </source>
</evidence>
<dbReference type="PANTHER" id="PTHR10083:SF381">
    <property type="entry name" value="BPTI_KUNITZ INHIBITOR DOMAIN-CONTAINING PROTEIN"/>
    <property type="match status" value="1"/>
</dbReference>
<proteinExistence type="predicted"/>
<gene>
    <name evidence="7" type="ORF">DILT_LOCUS19186</name>
</gene>
<keyword evidence="3" id="KW-0646">Protease inhibitor</keyword>
<evidence type="ECO:0000256" key="1">
    <source>
        <dbReference type="ARBA" id="ARBA00004613"/>
    </source>
</evidence>
<dbReference type="InterPro" id="IPR050098">
    <property type="entry name" value="TFPI/VKTCI-like"/>
</dbReference>
<dbReference type="InterPro" id="IPR020901">
    <property type="entry name" value="Prtase_inh_Kunz-CS"/>
</dbReference>
<protein>
    <recommendedName>
        <fullName evidence="6">BPTI/Kunitz inhibitor domain-containing protein</fullName>
    </recommendedName>
</protein>
<name>A0A3P7RL43_DIBLA</name>
<dbReference type="Pfam" id="PF00014">
    <property type="entry name" value="Kunitz_BPTI"/>
    <property type="match status" value="1"/>
</dbReference>
<dbReference type="Proteomes" id="UP000281553">
    <property type="component" value="Unassembled WGS sequence"/>
</dbReference>
<evidence type="ECO:0000256" key="2">
    <source>
        <dbReference type="ARBA" id="ARBA00022525"/>
    </source>
</evidence>